<dbReference type="Proteomes" id="UP001233999">
    <property type="component" value="Unassembled WGS sequence"/>
</dbReference>
<feature type="non-terminal residue" evidence="1">
    <location>
        <position position="1"/>
    </location>
</feature>
<comment type="caution">
    <text evidence="1">The sequence shown here is derived from an EMBL/GenBank/DDBJ whole genome shotgun (WGS) entry which is preliminary data.</text>
</comment>
<name>A0AAD7ZVT1_DIPPU</name>
<feature type="non-terminal residue" evidence="1">
    <location>
        <position position="72"/>
    </location>
</feature>
<evidence type="ECO:0000313" key="1">
    <source>
        <dbReference type="EMBL" id="KAJ9587825.1"/>
    </source>
</evidence>
<reference evidence="1" key="2">
    <citation type="submission" date="2023-05" db="EMBL/GenBank/DDBJ databases">
        <authorList>
            <person name="Fouks B."/>
        </authorList>
    </citation>
    <scope>NUCLEOTIDE SEQUENCE</scope>
    <source>
        <strain evidence="1">Stay&amp;Tobe</strain>
        <tissue evidence="1">Testes</tissue>
    </source>
</reference>
<evidence type="ECO:0000313" key="2">
    <source>
        <dbReference type="Proteomes" id="UP001233999"/>
    </source>
</evidence>
<dbReference type="AlphaFoldDB" id="A0AAD7ZVT1"/>
<sequence>FSTLVQPLIRRLWFKQGRLLSESECSNIVKLRMRKNRCRTQSLAKHRGTTSLKTTANSPEIFCKIIIDERLK</sequence>
<reference evidence="1" key="1">
    <citation type="journal article" date="2023" name="IScience">
        <title>Live-bearing cockroach genome reveals convergent evolutionary mechanisms linked to viviparity in insects and beyond.</title>
        <authorList>
            <person name="Fouks B."/>
            <person name="Harrison M.C."/>
            <person name="Mikhailova A.A."/>
            <person name="Marchal E."/>
            <person name="English S."/>
            <person name="Carruthers M."/>
            <person name="Jennings E.C."/>
            <person name="Chiamaka E.L."/>
            <person name="Frigard R.A."/>
            <person name="Pippel M."/>
            <person name="Attardo G.M."/>
            <person name="Benoit J.B."/>
            <person name="Bornberg-Bauer E."/>
            <person name="Tobe S.S."/>
        </authorList>
    </citation>
    <scope>NUCLEOTIDE SEQUENCE</scope>
    <source>
        <strain evidence="1">Stay&amp;Tobe</strain>
    </source>
</reference>
<proteinExistence type="predicted"/>
<dbReference type="EMBL" id="JASPKZ010006060">
    <property type="protein sequence ID" value="KAJ9587825.1"/>
    <property type="molecule type" value="Genomic_DNA"/>
</dbReference>
<accession>A0AAD7ZVT1</accession>
<keyword evidence="2" id="KW-1185">Reference proteome</keyword>
<organism evidence="1 2">
    <name type="scientific">Diploptera punctata</name>
    <name type="common">Pacific beetle cockroach</name>
    <dbReference type="NCBI Taxonomy" id="6984"/>
    <lineage>
        <taxon>Eukaryota</taxon>
        <taxon>Metazoa</taxon>
        <taxon>Ecdysozoa</taxon>
        <taxon>Arthropoda</taxon>
        <taxon>Hexapoda</taxon>
        <taxon>Insecta</taxon>
        <taxon>Pterygota</taxon>
        <taxon>Neoptera</taxon>
        <taxon>Polyneoptera</taxon>
        <taxon>Dictyoptera</taxon>
        <taxon>Blattodea</taxon>
        <taxon>Blaberoidea</taxon>
        <taxon>Blaberidae</taxon>
        <taxon>Diplopterinae</taxon>
        <taxon>Diploptera</taxon>
    </lineage>
</organism>
<protein>
    <submittedName>
        <fullName evidence="1">Uncharacterized protein</fullName>
    </submittedName>
</protein>
<gene>
    <name evidence="1" type="ORF">L9F63_018749</name>
</gene>